<dbReference type="EMBL" id="CP045890">
    <property type="protein sequence ID" value="QQP56001.1"/>
    <property type="molecule type" value="Genomic_DNA"/>
</dbReference>
<accession>A0A7T8QUZ1</accession>
<evidence type="ECO:0000256" key="5">
    <source>
        <dbReference type="ARBA" id="ARBA00023136"/>
    </source>
</evidence>
<evidence type="ECO:0000256" key="7">
    <source>
        <dbReference type="SAM" id="SignalP"/>
    </source>
</evidence>
<dbReference type="PANTHER" id="PTHR31501:SF7">
    <property type="entry name" value="CALCIUM RELEASE-ACTIVATED CALCIUM CHANNEL PROTEIN 1"/>
    <property type="match status" value="1"/>
</dbReference>
<protein>
    <recommendedName>
        <fullName evidence="10">Calcium release-activated calcium channel protein 1</fullName>
    </recommendedName>
</protein>
<reference evidence="9" key="1">
    <citation type="submission" date="2021-01" db="EMBL/GenBank/DDBJ databases">
        <title>Caligus Genome Assembly.</title>
        <authorList>
            <person name="Gallardo-Escarate C."/>
        </authorList>
    </citation>
    <scope>NUCLEOTIDE SEQUENCE [LARGE SCALE GENOMIC DNA]</scope>
</reference>
<dbReference type="InterPro" id="IPR012446">
    <property type="entry name" value="CRAC_channel"/>
</dbReference>
<dbReference type="OrthoDB" id="61124at2759"/>
<proteinExistence type="inferred from homology"/>
<evidence type="ECO:0000313" key="9">
    <source>
        <dbReference type="Proteomes" id="UP000595437"/>
    </source>
</evidence>
<keyword evidence="3 6" id="KW-0812">Transmembrane</keyword>
<comment type="subcellular location">
    <subcellularLocation>
        <location evidence="1">Membrane</location>
        <topology evidence="1">Multi-pass membrane protein</topology>
    </subcellularLocation>
</comment>
<gene>
    <name evidence="8" type="ORF">FKW44_000518</name>
</gene>
<feature type="signal peptide" evidence="7">
    <location>
        <begin position="1"/>
        <end position="16"/>
    </location>
</feature>
<keyword evidence="4 6" id="KW-1133">Transmembrane helix</keyword>
<evidence type="ECO:0000256" key="3">
    <source>
        <dbReference type="ARBA" id="ARBA00022692"/>
    </source>
</evidence>
<dbReference type="Proteomes" id="UP000595437">
    <property type="component" value="Chromosome 1"/>
</dbReference>
<feature type="chain" id="PRO_5031152755" description="Calcium release-activated calcium channel protein 1" evidence="7">
    <location>
        <begin position="17"/>
        <end position="137"/>
    </location>
</feature>
<dbReference type="PANTHER" id="PTHR31501">
    <property type="entry name" value="CALCIUM RELEASE-ACTIVATED CALCIUM CHANNEL PROTEIN 1"/>
    <property type="match status" value="1"/>
</dbReference>
<dbReference type="GO" id="GO:0016020">
    <property type="term" value="C:membrane"/>
    <property type="evidence" value="ECO:0007669"/>
    <property type="project" value="UniProtKB-SubCell"/>
</dbReference>
<evidence type="ECO:0000256" key="1">
    <source>
        <dbReference type="ARBA" id="ARBA00004141"/>
    </source>
</evidence>
<feature type="transmembrane region" description="Helical" evidence="6">
    <location>
        <begin position="76"/>
        <end position="98"/>
    </location>
</feature>
<dbReference type="Pfam" id="PF07856">
    <property type="entry name" value="Orai-1"/>
    <property type="match status" value="1"/>
</dbReference>
<evidence type="ECO:0000256" key="4">
    <source>
        <dbReference type="ARBA" id="ARBA00022989"/>
    </source>
</evidence>
<dbReference type="AlphaFoldDB" id="A0A7T8QUZ1"/>
<evidence type="ECO:0008006" key="10">
    <source>
        <dbReference type="Google" id="ProtNLM"/>
    </source>
</evidence>
<evidence type="ECO:0000256" key="2">
    <source>
        <dbReference type="ARBA" id="ARBA00008062"/>
    </source>
</evidence>
<comment type="similarity">
    <text evidence="2">Belongs to the Orai family.</text>
</comment>
<name>A0A7T8QUZ1_CALRO</name>
<dbReference type="GO" id="GO:0002115">
    <property type="term" value="P:store-operated calcium entry"/>
    <property type="evidence" value="ECO:0007669"/>
    <property type="project" value="TreeGrafter"/>
</dbReference>
<evidence type="ECO:0000313" key="8">
    <source>
        <dbReference type="EMBL" id="QQP56001.1"/>
    </source>
</evidence>
<dbReference type="Gene3D" id="1.20.140.140">
    <property type="entry name" value="Calcium release-activated calcium channel protein Orai"/>
    <property type="match status" value="1"/>
</dbReference>
<keyword evidence="7" id="KW-0732">Signal</keyword>
<organism evidence="8 9">
    <name type="scientific">Caligus rogercresseyi</name>
    <name type="common">Sea louse</name>
    <dbReference type="NCBI Taxonomy" id="217165"/>
    <lineage>
        <taxon>Eukaryota</taxon>
        <taxon>Metazoa</taxon>
        <taxon>Ecdysozoa</taxon>
        <taxon>Arthropoda</taxon>
        <taxon>Crustacea</taxon>
        <taxon>Multicrustacea</taxon>
        <taxon>Hexanauplia</taxon>
        <taxon>Copepoda</taxon>
        <taxon>Siphonostomatoida</taxon>
        <taxon>Caligidae</taxon>
        <taxon>Caligus</taxon>
    </lineage>
</organism>
<feature type="transmembrane region" description="Helical" evidence="6">
    <location>
        <begin position="42"/>
        <end position="64"/>
    </location>
</feature>
<sequence length="137" mass="15518">MLALMISTCILPNVEAVANLHYQTKNTVFESPHVSMHTIVEVAWWFSTVLGILLFLAEIMILCWVKFYLTTKLAAWIATGILIPIMLVFIAFAGHFYIKLVAHKAEVCEEGLRELEILRDNIGDDEKENIVSDVQIV</sequence>
<dbReference type="GO" id="GO:0015279">
    <property type="term" value="F:store-operated calcium channel activity"/>
    <property type="evidence" value="ECO:0007669"/>
    <property type="project" value="TreeGrafter"/>
</dbReference>
<keyword evidence="9" id="KW-1185">Reference proteome</keyword>
<dbReference type="InterPro" id="IPR038350">
    <property type="entry name" value="Orai_sf"/>
</dbReference>
<keyword evidence="5 6" id="KW-0472">Membrane</keyword>
<evidence type="ECO:0000256" key="6">
    <source>
        <dbReference type="SAM" id="Phobius"/>
    </source>
</evidence>